<dbReference type="InterPro" id="IPR024524">
    <property type="entry name" value="DUF3800"/>
</dbReference>
<dbReference type="RefSeq" id="WP_034344332.1">
    <property type="nucleotide sequence ID" value="NZ_FZNG01000025.1"/>
</dbReference>
<protein>
    <submittedName>
        <fullName evidence="1">DUF3800 domain-containing protein</fullName>
    </submittedName>
</protein>
<dbReference type="AlphaFoldDB" id="A0A4U8SC54"/>
<dbReference type="EMBL" id="JRPL02000006">
    <property type="protein sequence ID" value="TLD83680.1"/>
    <property type="molecule type" value="Genomic_DNA"/>
</dbReference>
<dbReference type="Proteomes" id="UP000029878">
    <property type="component" value="Unassembled WGS sequence"/>
</dbReference>
<accession>A0A4U8SC54</accession>
<evidence type="ECO:0000313" key="2">
    <source>
        <dbReference type="Proteomes" id="UP000029878"/>
    </source>
</evidence>
<proteinExistence type="predicted"/>
<comment type="caution">
    <text evidence="1">The sequence shown here is derived from an EMBL/GenBank/DDBJ whole genome shotgun (WGS) entry which is preliminary data.</text>
</comment>
<dbReference type="Pfam" id="PF12686">
    <property type="entry name" value="DUF3800"/>
    <property type="match status" value="1"/>
</dbReference>
<gene>
    <name evidence="1" type="ORF">LS81_003810</name>
</gene>
<name>A0A4U8SC54_9HELI</name>
<organism evidence="1 2">
    <name type="scientific">Helicobacter trogontum</name>
    <dbReference type="NCBI Taxonomy" id="50960"/>
    <lineage>
        <taxon>Bacteria</taxon>
        <taxon>Pseudomonadati</taxon>
        <taxon>Campylobacterota</taxon>
        <taxon>Epsilonproteobacteria</taxon>
        <taxon>Campylobacterales</taxon>
        <taxon>Helicobacteraceae</taxon>
        <taxon>Helicobacter</taxon>
    </lineage>
</organism>
<reference evidence="1 2" key="1">
    <citation type="journal article" date="2014" name="Genome Announc.">
        <title>Draft genome sequences of eight enterohepatic helicobacter species isolated from both laboratory and wild rodents.</title>
        <authorList>
            <person name="Sheh A."/>
            <person name="Shen Z."/>
            <person name="Fox J.G."/>
        </authorList>
    </citation>
    <scope>NUCLEOTIDE SEQUENCE [LARGE SCALE GENOMIC DNA]</scope>
    <source>
        <strain evidence="1 2">ATCC 700114</strain>
    </source>
</reference>
<dbReference type="OrthoDB" id="3199623at2"/>
<evidence type="ECO:0000313" key="1">
    <source>
        <dbReference type="EMBL" id="TLD83680.1"/>
    </source>
</evidence>
<sequence>MSRVLYIFVDESGDMDFSQKGSKHYMFGFLVKKRPFRLHETIANYRYDLLERNLTLPKNEKRLDIERFHACEDNKHIKKQLFELISSFEKEDIKIYSYILEKPKVFPEKTQDSATFYSENLKFAITRLLEKIKIKQNFIIITDNLAVKNNKNKQVGAIKGGIKQYLKANNINAKYDVFHHASASSVNLQIIDYINWAIFRKYEKDDDSFYQQISKYILEEEVMTKDRQKEYY</sequence>